<reference evidence="4" key="1">
    <citation type="journal article" date="2015" name="Genome Announc.">
        <title>High-Quality Draft Genome Sequence of Desulfovibrio carbinoliphilus FW-101-2B, an Organic Acid-Oxidizing Sulfate-Reducing Bacterium Isolated from Uranium(VI)-Contaminated Groundwater.</title>
        <authorList>
            <person name="Ramsay B.D."/>
            <person name="Hwang C."/>
            <person name="Woo H.L."/>
            <person name="Carroll S.L."/>
            <person name="Lucas S."/>
            <person name="Han J."/>
            <person name="Lapidus A.L."/>
            <person name="Cheng J.F."/>
            <person name="Goodwin L.A."/>
            <person name="Pitluck S."/>
            <person name="Peters L."/>
            <person name="Chertkov O."/>
            <person name="Held B."/>
            <person name="Detter J.C."/>
            <person name="Han C.S."/>
            <person name="Tapia R."/>
            <person name="Land M.L."/>
            <person name="Hauser L.J."/>
            <person name="Kyrpides N.C."/>
            <person name="Ivanova N.N."/>
            <person name="Mikhailova N."/>
            <person name="Pagani I."/>
            <person name="Woyke T."/>
            <person name="Arkin A.P."/>
            <person name="Dehal P."/>
            <person name="Chivian D."/>
            <person name="Criddle C.S."/>
            <person name="Wu W."/>
            <person name="Chakraborty R."/>
            <person name="Hazen T.C."/>
            <person name="Fields M.W."/>
        </authorList>
    </citation>
    <scope>NUCLEOTIDE SEQUENCE [LARGE SCALE GENOMIC DNA]</scope>
    <source>
        <strain evidence="4">FW-101-2B</strain>
    </source>
</reference>
<feature type="signal peptide" evidence="1">
    <location>
        <begin position="1"/>
        <end position="23"/>
    </location>
</feature>
<dbReference type="InterPro" id="IPR006869">
    <property type="entry name" value="DUF547"/>
</dbReference>
<evidence type="ECO:0000313" key="3">
    <source>
        <dbReference type="EMBL" id="EHJ47218.1"/>
    </source>
</evidence>
<keyword evidence="1" id="KW-0732">Signal</keyword>
<organism evidence="3 4">
    <name type="scientific">Solidesulfovibrio carbinoliphilus subsp. oakridgensis</name>
    <dbReference type="NCBI Taxonomy" id="694327"/>
    <lineage>
        <taxon>Bacteria</taxon>
        <taxon>Pseudomonadati</taxon>
        <taxon>Thermodesulfobacteriota</taxon>
        <taxon>Desulfovibrionia</taxon>
        <taxon>Desulfovibrionales</taxon>
        <taxon>Desulfovibrionaceae</taxon>
        <taxon>Solidesulfovibrio</taxon>
    </lineage>
</organism>
<evidence type="ECO:0000256" key="1">
    <source>
        <dbReference type="SAM" id="SignalP"/>
    </source>
</evidence>
<dbReference type="PANTHER" id="PTHR46361">
    <property type="entry name" value="ELECTRON CARRIER/ PROTEIN DISULFIDE OXIDOREDUCTASE"/>
    <property type="match status" value="1"/>
</dbReference>
<dbReference type="HOGENOM" id="CLU_054137_1_2_7"/>
<dbReference type="RefSeq" id="WP_009180630.1">
    <property type="nucleotide sequence ID" value="NZ_CM001368.1"/>
</dbReference>
<dbReference type="AlphaFoldDB" id="G7Q4J5"/>
<accession>G7Q4J5</accession>
<dbReference type="eggNOG" id="COG0398">
    <property type="taxonomic scope" value="Bacteria"/>
</dbReference>
<protein>
    <recommendedName>
        <fullName evidence="2">DUF547 domain-containing protein</fullName>
    </recommendedName>
</protein>
<dbReference type="STRING" id="694327.DFW101_1208"/>
<name>G7Q4J5_9BACT</name>
<keyword evidence="4" id="KW-1185">Reference proteome</keyword>
<dbReference type="PANTHER" id="PTHR46361:SF3">
    <property type="entry name" value="ELECTRON CARRIER_ PROTEIN DISULFIDE OXIDOREDUCTASE"/>
    <property type="match status" value="1"/>
</dbReference>
<dbReference type="Pfam" id="PF04784">
    <property type="entry name" value="DUF547"/>
    <property type="match status" value="1"/>
</dbReference>
<proteinExistence type="predicted"/>
<dbReference type="Proteomes" id="UP000004662">
    <property type="component" value="Chromosome"/>
</dbReference>
<gene>
    <name evidence="3" type="ORF">DFW101_1208</name>
</gene>
<dbReference type="EMBL" id="CM001368">
    <property type="protein sequence ID" value="EHJ47218.1"/>
    <property type="molecule type" value="Genomic_DNA"/>
</dbReference>
<evidence type="ECO:0000259" key="2">
    <source>
        <dbReference type="Pfam" id="PF04784"/>
    </source>
</evidence>
<feature type="domain" description="DUF547" evidence="2">
    <location>
        <begin position="70"/>
        <end position="179"/>
    </location>
</feature>
<evidence type="ECO:0000313" key="4">
    <source>
        <dbReference type="Proteomes" id="UP000004662"/>
    </source>
</evidence>
<sequence length="247" mass="27066">MVRNLVFGLALCLSLLAAASGRADDPAALYAELLRAAVTDGRVDYNTLKAREGQLDAFLAAQAAVDPSVLDPNSQIAFYSNLYNAATLKLVLTRYPGIRSIKDAGSLFTSPWKQPFIHLAGRVVSLDDIEHGILRSRFHDPRIHFAVNCASQSCPPLAAVPYAGPTLDAALDAAARNFINDPRNTAFNDGTLRVSRIFDWYADDFGGEAGVWDFLRRYANPDLARRMDAAPSRKLAYQAYDWSLNGQ</sequence>
<dbReference type="OrthoDB" id="526867at2"/>
<feature type="chain" id="PRO_5003503102" description="DUF547 domain-containing protein" evidence="1">
    <location>
        <begin position="24"/>
        <end position="247"/>
    </location>
</feature>